<gene>
    <name evidence="2" type="ORF">A3C96_01675</name>
</gene>
<accession>A0A1F7U3Y5</accession>
<dbReference type="Proteomes" id="UP000177088">
    <property type="component" value="Unassembled WGS sequence"/>
</dbReference>
<sequence>MRGQFRAIYMPGKENKPLVSIIIPCFNHGAYIKDAVASALMAASVAGVDFEIIVVDDGSTDPNTLAELKRLNSKQNTNVLSQANRGGAGARNSGLADVVGEFFVPLDADDLIAPAFLKRTLEALRAHPECAYAYTDYVIFGAEALTRRLPPYNYYRLLWDNQQTVTALIRTAAARVVGGYNESLRNGFEDWEFWIKMGEAGHHGWHVPEPLFKYRKHARSSLKEMRSNRLELIRRIRALHPEIYMDQIGLEATRRRWRRGVPPGFRWFMGAKHWLMASLGGRLTDAIRRWGRRVVH</sequence>
<dbReference type="Pfam" id="PF00535">
    <property type="entry name" value="Glycos_transf_2"/>
    <property type="match status" value="1"/>
</dbReference>
<dbReference type="EMBL" id="MGEA01000075">
    <property type="protein sequence ID" value="OGL72941.1"/>
    <property type="molecule type" value="Genomic_DNA"/>
</dbReference>
<evidence type="ECO:0000259" key="1">
    <source>
        <dbReference type="Pfam" id="PF00535"/>
    </source>
</evidence>
<proteinExistence type="predicted"/>
<evidence type="ECO:0000313" key="3">
    <source>
        <dbReference type="Proteomes" id="UP000177088"/>
    </source>
</evidence>
<dbReference type="InterPro" id="IPR001173">
    <property type="entry name" value="Glyco_trans_2-like"/>
</dbReference>
<dbReference type="PANTHER" id="PTHR43685:SF2">
    <property type="entry name" value="GLYCOSYLTRANSFERASE 2-LIKE DOMAIN-CONTAINING PROTEIN"/>
    <property type="match status" value="1"/>
</dbReference>
<dbReference type="Gene3D" id="3.90.550.10">
    <property type="entry name" value="Spore Coat Polysaccharide Biosynthesis Protein SpsA, Chain A"/>
    <property type="match status" value="1"/>
</dbReference>
<comment type="caution">
    <text evidence="2">The sequence shown here is derived from an EMBL/GenBank/DDBJ whole genome shotgun (WGS) entry which is preliminary data.</text>
</comment>
<evidence type="ECO:0000313" key="2">
    <source>
        <dbReference type="EMBL" id="OGL72941.1"/>
    </source>
</evidence>
<dbReference type="CDD" id="cd00761">
    <property type="entry name" value="Glyco_tranf_GTA_type"/>
    <property type="match status" value="1"/>
</dbReference>
<dbReference type="InterPro" id="IPR029044">
    <property type="entry name" value="Nucleotide-diphossugar_trans"/>
</dbReference>
<feature type="domain" description="Glycosyltransferase 2-like" evidence="1">
    <location>
        <begin position="20"/>
        <end position="159"/>
    </location>
</feature>
<reference evidence="2 3" key="1">
    <citation type="journal article" date="2016" name="Nat. Commun.">
        <title>Thousands of microbial genomes shed light on interconnected biogeochemical processes in an aquifer system.</title>
        <authorList>
            <person name="Anantharaman K."/>
            <person name="Brown C.T."/>
            <person name="Hug L.A."/>
            <person name="Sharon I."/>
            <person name="Castelle C.J."/>
            <person name="Probst A.J."/>
            <person name="Thomas B.C."/>
            <person name="Singh A."/>
            <person name="Wilkins M.J."/>
            <person name="Karaoz U."/>
            <person name="Brodie E.L."/>
            <person name="Williams K.H."/>
            <person name="Hubbard S.S."/>
            <person name="Banfield J.F."/>
        </authorList>
    </citation>
    <scope>NUCLEOTIDE SEQUENCE [LARGE SCALE GENOMIC DNA]</scope>
</reference>
<dbReference type="InterPro" id="IPR050834">
    <property type="entry name" value="Glycosyltransf_2"/>
</dbReference>
<dbReference type="PANTHER" id="PTHR43685">
    <property type="entry name" value="GLYCOSYLTRANSFERASE"/>
    <property type="match status" value="1"/>
</dbReference>
<protein>
    <recommendedName>
        <fullName evidence="1">Glycosyltransferase 2-like domain-containing protein</fullName>
    </recommendedName>
</protein>
<dbReference type="AlphaFoldDB" id="A0A1F7U3Y5"/>
<name>A0A1F7U3Y5_9BACT</name>
<dbReference type="SUPFAM" id="SSF53448">
    <property type="entry name" value="Nucleotide-diphospho-sugar transferases"/>
    <property type="match status" value="1"/>
</dbReference>
<dbReference type="GO" id="GO:0044010">
    <property type="term" value="P:single-species biofilm formation"/>
    <property type="evidence" value="ECO:0007669"/>
    <property type="project" value="TreeGrafter"/>
</dbReference>
<organism evidence="2 3">
    <name type="scientific">Candidatus Uhrbacteria bacterium RIFCSPHIGHO2_02_FULL_60_10</name>
    <dbReference type="NCBI Taxonomy" id="1802392"/>
    <lineage>
        <taxon>Bacteria</taxon>
        <taxon>Candidatus Uhriibacteriota</taxon>
    </lineage>
</organism>